<name>A0A0N5DBD3_THECL</name>
<evidence type="ECO:0000313" key="2">
    <source>
        <dbReference type="EMBL" id="VDN08181.1"/>
    </source>
</evidence>
<dbReference type="WBParaSite" id="TCLT_0001049501-mRNA-1">
    <property type="protein sequence ID" value="TCLT_0001049501-mRNA-1"/>
    <property type="gene ID" value="TCLT_0001049501"/>
</dbReference>
<feature type="transmembrane region" description="Helical" evidence="1">
    <location>
        <begin position="66"/>
        <end position="87"/>
    </location>
</feature>
<accession>A0A0N5DBD3</accession>
<keyword evidence="1" id="KW-0812">Transmembrane</keyword>
<dbReference type="AlphaFoldDB" id="A0A0N5DBD3"/>
<evidence type="ECO:0000313" key="3">
    <source>
        <dbReference type="Proteomes" id="UP000276776"/>
    </source>
</evidence>
<sequence length="105" mass="11748">MAYPAVSEPYSVNVNSTACPVPYSAFAPQIPNEIYPKPPPLLINFEFNITLVVIFQVGNVSRQTDLCCLICLIFLSLCTFPFGIILLCFIPCAFRQKCSHCHRFA</sequence>
<evidence type="ECO:0000313" key="4">
    <source>
        <dbReference type="WBParaSite" id="TCLT_0001049501-mRNA-1"/>
    </source>
</evidence>
<dbReference type="Proteomes" id="UP000276776">
    <property type="component" value="Unassembled WGS sequence"/>
</dbReference>
<reference evidence="4" key="1">
    <citation type="submission" date="2017-02" db="UniProtKB">
        <authorList>
            <consortium name="WormBaseParasite"/>
        </authorList>
    </citation>
    <scope>IDENTIFICATION</scope>
</reference>
<organism evidence="4">
    <name type="scientific">Thelazia callipaeda</name>
    <name type="common">Oriental eyeworm</name>
    <name type="synonym">Parasitic nematode</name>
    <dbReference type="NCBI Taxonomy" id="103827"/>
    <lineage>
        <taxon>Eukaryota</taxon>
        <taxon>Metazoa</taxon>
        <taxon>Ecdysozoa</taxon>
        <taxon>Nematoda</taxon>
        <taxon>Chromadorea</taxon>
        <taxon>Rhabditida</taxon>
        <taxon>Spirurina</taxon>
        <taxon>Spiruromorpha</taxon>
        <taxon>Thelazioidea</taxon>
        <taxon>Thelaziidae</taxon>
        <taxon>Thelazia</taxon>
    </lineage>
</organism>
<keyword evidence="3" id="KW-1185">Reference proteome</keyword>
<dbReference type="OMA" id="RAGHCAY"/>
<proteinExistence type="predicted"/>
<reference evidence="2 3" key="2">
    <citation type="submission" date="2018-11" db="EMBL/GenBank/DDBJ databases">
        <authorList>
            <consortium name="Pathogen Informatics"/>
        </authorList>
    </citation>
    <scope>NUCLEOTIDE SEQUENCE [LARGE SCALE GENOMIC DNA]</scope>
</reference>
<protein>
    <submittedName>
        <fullName evidence="4">Brain protein I3</fullName>
    </submittedName>
</protein>
<keyword evidence="1" id="KW-1133">Transmembrane helix</keyword>
<dbReference type="EMBL" id="UYYF01005134">
    <property type="protein sequence ID" value="VDN08181.1"/>
    <property type="molecule type" value="Genomic_DNA"/>
</dbReference>
<evidence type="ECO:0000256" key="1">
    <source>
        <dbReference type="SAM" id="Phobius"/>
    </source>
</evidence>
<gene>
    <name evidence="2" type="ORF">TCLT_LOCUS10484</name>
</gene>
<keyword evidence="1" id="KW-0472">Membrane</keyword>